<feature type="compositionally biased region" description="Basic and acidic residues" evidence="1">
    <location>
        <begin position="73"/>
        <end position="83"/>
    </location>
</feature>
<organism evidence="3 4">
    <name type="scientific">Sinorhizobium mexicanum</name>
    <dbReference type="NCBI Taxonomy" id="375549"/>
    <lineage>
        <taxon>Bacteria</taxon>
        <taxon>Pseudomonadati</taxon>
        <taxon>Pseudomonadota</taxon>
        <taxon>Alphaproteobacteria</taxon>
        <taxon>Hyphomicrobiales</taxon>
        <taxon>Rhizobiaceae</taxon>
        <taxon>Sinorhizobium/Ensifer group</taxon>
        <taxon>Sinorhizobium</taxon>
    </lineage>
</organism>
<proteinExistence type="predicted"/>
<dbReference type="Pfam" id="PF01381">
    <property type="entry name" value="HTH_3"/>
    <property type="match status" value="1"/>
</dbReference>
<sequence>MPAMSSDLAEIVQMIRRLESAGMTRRQIAEGANVAPSSITRIATGIATAPSYRLVAAIKRFHRKNFPGGEPETLTRFEPEKPTRFAPGCQPRASR</sequence>
<dbReference type="Proteomes" id="UP000510721">
    <property type="component" value="Chromosome"/>
</dbReference>
<dbReference type="EMBL" id="CP041238">
    <property type="protein sequence ID" value="QLL63812.1"/>
    <property type="molecule type" value="Genomic_DNA"/>
</dbReference>
<evidence type="ECO:0000256" key="1">
    <source>
        <dbReference type="SAM" id="MobiDB-lite"/>
    </source>
</evidence>
<feature type="region of interest" description="Disordered" evidence="1">
    <location>
        <begin position="67"/>
        <end position="95"/>
    </location>
</feature>
<name>A0A859QFB1_9HYPH</name>
<evidence type="ECO:0000259" key="2">
    <source>
        <dbReference type="Pfam" id="PF01381"/>
    </source>
</evidence>
<evidence type="ECO:0000313" key="3">
    <source>
        <dbReference type="EMBL" id="QLL63812.1"/>
    </source>
</evidence>
<feature type="domain" description="HTH cro/C1-type" evidence="2">
    <location>
        <begin position="17"/>
        <end position="58"/>
    </location>
</feature>
<gene>
    <name evidence="3" type="ORF">FKV68_13865</name>
</gene>
<dbReference type="InterPro" id="IPR001387">
    <property type="entry name" value="Cro/C1-type_HTH"/>
</dbReference>
<reference evidence="3 4" key="1">
    <citation type="submission" date="2019-06" db="EMBL/GenBank/DDBJ databases">
        <title>Complete genome sequence of Ensifer mexicanus ITTG R7 isolated from nodules of Acacia angustissima (Mill.) Kuntze.</title>
        <authorList>
            <person name="Rincon-Rosales R."/>
            <person name="Rogel M.A."/>
            <person name="Guerrero G."/>
            <person name="Rincon-Molina C.I."/>
            <person name="Lopez-Lopez A."/>
            <person name="Martinez-Romero E."/>
        </authorList>
    </citation>
    <scope>NUCLEOTIDE SEQUENCE [LARGE SCALE GENOMIC DNA]</scope>
    <source>
        <strain evidence="3 4">ITTG R7</strain>
    </source>
</reference>
<keyword evidence="4" id="KW-1185">Reference proteome</keyword>
<protein>
    <submittedName>
        <fullName evidence="3">Helix-turn-helix transcriptional regulator</fullName>
    </submittedName>
</protein>
<evidence type="ECO:0000313" key="4">
    <source>
        <dbReference type="Proteomes" id="UP000510721"/>
    </source>
</evidence>
<dbReference type="AlphaFoldDB" id="A0A859QFB1"/>
<accession>A0A859QFB1</accession>
<dbReference type="KEGG" id="emx:FKV68_13865"/>